<evidence type="ECO:0000256" key="4">
    <source>
        <dbReference type="ARBA" id="ARBA00022722"/>
    </source>
</evidence>
<evidence type="ECO:0000256" key="8">
    <source>
        <dbReference type="ARBA" id="ARBA00023242"/>
    </source>
</evidence>
<evidence type="ECO:0000256" key="2">
    <source>
        <dbReference type="ARBA" id="ARBA00008494"/>
    </source>
</evidence>
<keyword evidence="4" id="KW-0540">Nuclease</keyword>
<dbReference type="GO" id="GO:0031573">
    <property type="term" value="P:mitotic intra-S DNA damage checkpoint signaling"/>
    <property type="evidence" value="ECO:0007669"/>
    <property type="project" value="TreeGrafter"/>
</dbReference>
<comment type="function">
    <text evidence="9">Component of the 9-1-1 cell-cycle checkpoint response complex that plays a major role in DNA repair. The 9-1-1 complex is recruited to DNA lesion upon damage by the RAD17-replication factor C (RFC) clamp loader complex. Acts then as a sliding clamp platform on DNA for several proteins involved in long-patch base excision repair (LP-BER). The 9-1-1 complex stimulates DNA polymerase beta (POLB) activity by increasing its affinity for the 3'-OH end of the primer-template and stabilizes POLB to those sites where LP-BER proceeds; endonuclease FEN1 cleavage activity on substrates with double, nick, or gap flaps of distinct sequences and lengths; and DNA ligase I (LIG1) on long-patch base excision repair substrates. The 9-1-1 complex is necessary for the recruitment of RHNO1 to sites of double-stranded breaks (DSB) occurring during the S phase. RAD9A possesses 3'-&gt;5' double stranded DNA exonuclease activity.</text>
</comment>
<accession>A0A4Y7NHC6</accession>
<reference evidence="12" key="1">
    <citation type="submission" date="2018-08" db="EMBL/GenBank/DDBJ databases">
        <authorList>
            <person name="Cornetti L."/>
        </authorList>
    </citation>
    <scope>NUCLEOTIDE SEQUENCE</scope>
    <source>
        <strain evidence="12">CH-H-2</strain>
    </source>
</reference>
<keyword evidence="7" id="KW-0269">Exonuclease</keyword>
<keyword evidence="6" id="KW-0378">Hydrolase</keyword>
<evidence type="ECO:0000256" key="1">
    <source>
        <dbReference type="ARBA" id="ARBA00004123"/>
    </source>
</evidence>
<evidence type="ECO:0000256" key="10">
    <source>
        <dbReference type="PIRNR" id="PIRNR009303"/>
    </source>
</evidence>
<dbReference type="PANTHER" id="PTHR15237">
    <property type="entry name" value="DNA REPAIR PROTEIN RAD9"/>
    <property type="match status" value="1"/>
</dbReference>
<dbReference type="EMBL" id="LR022923">
    <property type="protein sequence ID" value="SVE92542.1"/>
    <property type="molecule type" value="mRNA"/>
</dbReference>
<dbReference type="GO" id="GO:0006281">
    <property type="term" value="P:DNA repair"/>
    <property type="evidence" value="ECO:0007669"/>
    <property type="project" value="UniProtKB-UniRule"/>
</dbReference>
<dbReference type="FunFam" id="3.70.10.10:FF:000005">
    <property type="entry name" value="Cell cycle checkpoint control protein"/>
    <property type="match status" value="1"/>
</dbReference>
<evidence type="ECO:0000256" key="9">
    <source>
        <dbReference type="ARBA" id="ARBA00059283"/>
    </source>
</evidence>
<name>A0A4Y7NHC6_9CRUS</name>
<feature type="region of interest" description="Disordered" evidence="11">
    <location>
        <begin position="281"/>
        <end position="327"/>
    </location>
</feature>
<evidence type="ECO:0000256" key="11">
    <source>
        <dbReference type="SAM" id="MobiDB-lite"/>
    </source>
</evidence>
<evidence type="ECO:0000256" key="6">
    <source>
        <dbReference type="ARBA" id="ARBA00022801"/>
    </source>
</evidence>
<dbReference type="GO" id="GO:0004527">
    <property type="term" value="F:exonuclease activity"/>
    <property type="evidence" value="ECO:0007669"/>
    <property type="project" value="UniProtKB-KW"/>
</dbReference>
<dbReference type="PIRSF" id="PIRSF009303">
    <property type="entry name" value="Cell_cycle_RAD9"/>
    <property type="match status" value="1"/>
</dbReference>
<comment type="similarity">
    <text evidence="2 10">Belongs to the rad9 family.</text>
</comment>
<dbReference type="AlphaFoldDB" id="A0A4Y7NHC6"/>
<sequence>MKPLDNFLCGLVLARAIHSLAKIGDELHIEPTENGLTLKTVNSSKSAYSAFSFHIPFFLNYSQVSETAEANNTPEDAVIKCKLPMKSILSVFRSIGSLDKSVETCSIRLPLLEALLIIEFRCKHGIIKHFNLRYFECESVEAEFSKDGYASKFSCSSRFYSEAILSFHSSTPEVTWSLAMDQVHLSNHIDDELDPSKCVRTEVTLAKEEFISFNVALCTQITFCLKELRAILAFAEALGLDLDCRMESAGQPVLFSLSKENLYSADFLLATLTPAIESTSQARADISQKANTSTRPSPVPMLRNKTGSRSASRSEVQNSFMPVADTPDPSARLNSLSLIEPHPFPRMEVELEPEFDSEFQPPPCKKARARFIFQRCLKDSQDGAEKLTEVYAPPSDSEED</sequence>
<feature type="compositionally biased region" description="Polar residues" evidence="11">
    <location>
        <begin position="305"/>
        <end position="320"/>
    </location>
</feature>
<dbReference type="InterPro" id="IPR026584">
    <property type="entry name" value="Rad9"/>
</dbReference>
<comment type="subcellular location">
    <subcellularLocation>
        <location evidence="1">Nucleus</location>
    </subcellularLocation>
</comment>
<dbReference type="Pfam" id="PF04139">
    <property type="entry name" value="Rad9"/>
    <property type="match status" value="1"/>
</dbReference>
<dbReference type="InterPro" id="IPR007268">
    <property type="entry name" value="Rad9/Ddc1"/>
</dbReference>
<dbReference type="GO" id="GO:0071479">
    <property type="term" value="P:cellular response to ionizing radiation"/>
    <property type="evidence" value="ECO:0007669"/>
    <property type="project" value="TreeGrafter"/>
</dbReference>
<evidence type="ECO:0000256" key="7">
    <source>
        <dbReference type="ARBA" id="ARBA00022839"/>
    </source>
</evidence>
<dbReference type="SUPFAM" id="SSF55979">
    <property type="entry name" value="DNA clamp"/>
    <property type="match status" value="1"/>
</dbReference>
<organism evidence="12">
    <name type="scientific">Megafenestra aurita</name>
    <dbReference type="NCBI Taxonomy" id="2291010"/>
    <lineage>
        <taxon>Eukaryota</taxon>
        <taxon>Metazoa</taxon>
        <taxon>Ecdysozoa</taxon>
        <taxon>Arthropoda</taxon>
        <taxon>Crustacea</taxon>
        <taxon>Branchiopoda</taxon>
        <taxon>Diplostraca</taxon>
        <taxon>Cladocera</taxon>
        <taxon>Anomopoda</taxon>
        <taxon>Daphniidae</taxon>
        <taxon>Megafenestra</taxon>
    </lineage>
</organism>
<gene>
    <name evidence="12" type="primary">EOG090X0A9P</name>
</gene>
<dbReference type="GO" id="GO:0000076">
    <property type="term" value="P:DNA replication checkpoint signaling"/>
    <property type="evidence" value="ECO:0007669"/>
    <property type="project" value="TreeGrafter"/>
</dbReference>
<dbReference type="GO" id="GO:0030896">
    <property type="term" value="C:checkpoint clamp complex"/>
    <property type="evidence" value="ECO:0007669"/>
    <property type="project" value="UniProtKB-UniRule"/>
</dbReference>
<evidence type="ECO:0000256" key="3">
    <source>
        <dbReference type="ARBA" id="ARBA00022553"/>
    </source>
</evidence>
<dbReference type="PANTHER" id="PTHR15237:SF0">
    <property type="entry name" value="CELL CYCLE CHECKPOINT CONTROL PROTEIN"/>
    <property type="match status" value="1"/>
</dbReference>
<protein>
    <recommendedName>
        <fullName evidence="10">Cell cycle checkpoint control protein</fullName>
    </recommendedName>
</protein>
<keyword evidence="8" id="KW-0539">Nucleus</keyword>
<dbReference type="Gene3D" id="3.70.10.10">
    <property type="match status" value="1"/>
</dbReference>
<keyword evidence="5" id="KW-0227">DNA damage</keyword>
<evidence type="ECO:0000256" key="5">
    <source>
        <dbReference type="ARBA" id="ARBA00022763"/>
    </source>
</evidence>
<proteinExistence type="evidence at transcript level"/>
<feature type="compositionally biased region" description="Polar residues" evidence="11">
    <location>
        <begin position="281"/>
        <end position="296"/>
    </location>
</feature>
<dbReference type="InterPro" id="IPR046938">
    <property type="entry name" value="DNA_clamp_sf"/>
</dbReference>
<keyword evidence="3" id="KW-0597">Phosphoprotein</keyword>
<evidence type="ECO:0000313" key="12">
    <source>
        <dbReference type="EMBL" id="SVE92542.1"/>
    </source>
</evidence>